<dbReference type="AlphaFoldDB" id="A0AAD1U455"/>
<name>A0AAD1U455_EUPCR</name>
<keyword evidence="3" id="KW-1185">Reference proteome</keyword>
<accession>A0AAD1U455</accession>
<sequence length="452" mass="52382">MCYPICNILNIFKDCNILMRIGSRPRVSMGIMILMINKQLKGQVEDFNTIPNDPKKMAENRKVTQGILRSLSTSRKVRDDEQDDTPLWMNPPKKVQFGIQNKDLFCLRQTHLDTFGKETKMVNKRLKQRKKLITNKEPRFNEKLGKYRTKFDFENELDMQNEMKTQEEEERIPPEVFSSSNSKEVEQNIKKARLINKLSRKFKKSRESKRPKRNMHNKNSTINPEYKRIMSNRPAQRTHIINGYSVLSSKDLSVCSSKMVLESKKSNTLNNKDRRLFSQQRAFSPASSVLSMTLTPSDPTKVCSLCLQALNDTEIKMQSAFKQIPSSQNSQNPKLKGVLNSMVWKCDSTQIKPCQEVSELDRERRNLNLPMFKNNLLKESLNSEGKKSLLKSTRCKSFVQSHEREPQKDHLCLKCFYGCFINKSQSLTKFDGSVLNIVPKDTMGLETTNKDE</sequence>
<feature type="region of interest" description="Disordered" evidence="1">
    <location>
        <begin position="73"/>
        <end position="92"/>
    </location>
</feature>
<protein>
    <submittedName>
        <fullName evidence="2">Uncharacterized protein</fullName>
    </submittedName>
</protein>
<proteinExistence type="predicted"/>
<comment type="caution">
    <text evidence="2">The sequence shown here is derived from an EMBL/GenBank/DDBJ whole genome shotgun (WGS) entry which is preliminary data.</text>
</comment>
<dbReference type="EMBL" id="CAMPGE010002241">
    <property type="protein sequence ID" value="CAI2361040.1"/>
    <property type="molecule type" value="Genomic_DNA"/>
</dbReference>
<gene>
    <name evidence="2" type="ORF">ECRASSUSDP1_LOCUS2349</name>
</gene>
<evidence type="ECO:0000313" key="3">
    <source>
        <dbReference type="Proteomes" id="UP001295684"/>
    </source>
</evidence>
<feature type="region of interest" description="Disordered" evidence="1">
    <location>
        <begin position="201"/>
        <end position="222"/>
    </location>
</feature>
<feature type="compositionally biased region" description="Basic residues" evidence="1">
    <location>
        <begin position="201"/>
        <end position="216"/>
    </location>
</feature>
<reference evidence="2" key="1">
    <citation type="submission" date="2023-07" db="EMBL/GenBank/DDBJ databases">
        <authorList>
            <consortium name="AG Swart"/>
            <person name="Singh M."/>
            <person name="Singh A."/>
            <person name="Seah K."/>
            <person name="Emmerich C."/>
        </authorList>
    </citation>
    <scope>NUCLEOTIDE SEQUENCE</scope>
    <source>
        <strain evidence="2">DP1</strain>
    </source>
</reference>
<evidence type="ECO:0000313" key="2">
    <source>
        <dbReference type="EMBL" id="CAI2361040.1"/>
    </source>
</evidence>
<dbReference type="Proteomes" id="UP001295684">
    <property type="component" value="Unassembled WGS sequence"/>
</dbReference>
<feature type="region of interest" description="Disordered" evidence="1">
    <location>
        <begin position="164"/>
        <end position="184"/>
    </location>
</feature>
<organism evidence="2 3">
    <name type="scientific">Euplotes crassus</name>
    <dbReference type="NCBI Taxonomy" id="5936"/>
    <lineage>
        <taxon>Eukaryota</taxon>
        <taxon>Sar</taxon>
        <taxon>Alveolata</taxon>
        <taxon>Ciliophora</taxon>
        <taxon>Intramacronucleata</taxon>
        <taxon>Spirotrichea</taxon>
        <taxon>Hypotrichia</taxon>
        <taxon>Euplotida</taxon>
        <taxon>Euplotidae</taxon>
        <taxon>Moneuplotes</taxon>
    </lineage>
</organism>
<evidence type="ECO:0000256" key="1">
    <source>
        <dbReference type="SAM" id="MobiDB-lite"/>
    </source>
</evidence>